<organism evidence="1 2">
    <name type="scientific">Symbiodinium microadriaticum</name>
    <name type="common">Dinoflagellate</name>
    <name type="synonym">Zooxanthella microadriatica</name>
    <dbReference type="NCBI Taxonomy" id="2951"/>
    <lineage>
        <taxon>Eukaryota</taxon>
        <taxon>Sar</taxon>
        <taxon>Alveolata</taxon>
        <taxon>Dinophyceae</taxon>
        <taxon>Suessiales</taxon>
        <taxon>Symbiodiniaceae</taxon>
        <taxon>Symbiodinium</taxon>
    </lineage>
</organism>
<reference evidence="1 2" key="1">
    <citation type="submission" date="2016-02" db="EMBL/GenBank/DDBJ databases">
        <title>Genome analysis of coral dinoflagellate symbionts highlights evolutionary adaptations to a symbiotic lifestyle.</title>
        <authorList>
            <person name="Aranda M."/>
            <person name="Li Y."/>
            <person name="Liew Y.J."/>
            <person name="Baumgarten S."/>
            <person name="Simakov O."/>
            <person name="Wilson M."/>
            <person name="Piel J."/>
            <person name="Ashoor H."/>
            <person name="Bougouffa S."/>
            <person name="Bajic V.B."/>
            <person name="Ryu T."/>
            <person name="Ravasi T."/>
            <person name="Bayer T."/>
            <person name="Micklem G."/>
            <person name="Kim H."/>
            <person name="Bhak J."/>
            <person name="Lajeunesse T.C."/>
            <person name="Voolstra C.R."/>
        </authorList>
    </citation>
    <scope>NUCLEOTIDE SEQUENCE [LARGE SCALE GENOMIC DNA]</scope>
    <source>
        <strain evidence="1 2">CCMP2467</strain>
    </source>
</reference>
<evidence type="ECO:0000313" key="2">
    <source>
        <dbReference type="Proteomes" id="UP000186817"/>
    </source>
</evidence>
<gene>
    <name evidence="1" type="ORF">AK812_SmicGene38493</name>
</gene>
<dbReference type="EMBL" id="LSRX01001321">
    <property type="protein sequence ID" value="OLP81027.1"/>
    <property type="molecule type" value="Genomic_DNA"/>
</dbReference>
<comment type="caution">
    <text evidence="1">The sequence shown here is derived from an EMBL/GenBank/DDBJ whole genome shotgun (WGS) entry which is preliminary data.</text>
</comment>
<dbReference type="AlphaFoldDB" id="A0A1Q9CDX2"/>
<protein>
    <submittedName>
        <fullName evidence="1">Uncharacterized protein</fullName>
    </submittedName>
</protein>
<keyword evidence="2" id="KW-1185">Reference proteome</keyword>
<sequence>MEHCELGIVLAQLAARPLLHWETTLLAAQLERALAAKPDIPAIQRLLLDFEKADAVPHGRQRCQASVDAAKALLQKHQEDQVQDTKNGLSQALKALQDASDPAWKANLKNWDECLRVGSAELLPAEGPLFKRLETLSRDANVYKKKILEQPDLYANDGKVLLKQAEETFHAARVKSTESFFLEAILFLKPDKAKSKISKRAEQLKNCDAVLPLIWEKALLACV</sequence>
<proteinExistence type="predicted"/>
<name>A0A1Q9CDX2_SYMMI</name>
<evidence type="ECO:0000313" key="1">
    <source>
        <dbReference type="EMBL" id="OLP81027.1"/>
    </source>
</evidence>
<dbReference type="OrthoDB" id="424971at2759"/>
<dbReference type="Proteomes" id="UP000186817">
    <property type="component" value="Unassembled WGS sequence"/>
</dbReference>
<accession>A0A1Q9CDX2</accession>